<dbReference type="OrthoDB" id="2374834at2"/>
<keyword evidence="2" id="KW-1133">Transmembrane helix</keyword>
<keyword evidence="4" id="KW-1185">Reference proteome</keyword>
<reference evidence="3 4" key="1">
    <citation type="submission" date="2016-01" db="EMBL/GenBank/DDBJ databases">
        <title>Amycolatopsis coloradensis genome sequencing and assembly.</title>
        <authorList>
            <person name="Mayilraj S."/>
        </authorList>
    </citation>
    <scope>NUCLEOTIDE SEQUENCE [LARGE SCALE GENOMIC DNA]</scope>
    <source>
        <strain evidence="3 4">DSM 44225</strain>
    </source>
</reference>
<evidence type="ECO:0000256" key="1">
    <source>
        <dbReference type="SAM" id="MobiDB-lite"/>
    </source>
</evidence>
<organism evidence="3 4">
    <name type="scientific">Amycolatopsis coloradensis</name>
    <dbReference type="NCBI Taxonomy" id="76021"/>
    <lineage>
        <taxon>Bacteria</taxon>
        <taxon>Bacillati</taxon>
        <taxon>Actinomycetota</taxon>
        <taxon>Actinomycetes</taxon>
        <taxon>Pseudonocardiales</taxon>
        <taxon>Pseudonocardiaceae</taxon>
        <taxon>Amycolatopsis</taxon>
    </lineage>
</organism>
<name>A0A1R0KU07_9PSEU</name>
<feature type="region of interest" description="Disordered" evidence="1">
    <location>
        <begin position="127"/>
        <end position="149"/>
    </location>
</feature>
<dbReference type="InterPro" id="IPR046096">
    <property type="entry name" value="DUF6114"/>
</dbReference>
<dbReference type="Pfam" id="PF19609">
    <property type="entry name" value="DUF6114"/>
    <property type="match status" value="1"/>
</dbReference>
<evidence type="ECO:0000313" key="3">
    <source>
        <dbReference type="EMBL" id="OLZ51468.1"/>
    </source>
</evidence>
<evidence type="ECO:0000313" key="4">
    <source>
        <dbReference type="Proteomes" id="UP000187486"/>
    </source>
</evidence>
<proteinExistence type="predicted"/>
<feature type="transmembrane region" description="Helical" evidence="2">
    <location>
        <begin position="55"/>
        <end position="78"/>
    </location>
</feature>
<sequence>MTGGVPGRLKRRWRAFRGWRRQRPFAAGLFLILACVAIGLPPFASFRLGDFVLSIRTIGGMSGLLIAALLLICTGSLWSRPQYRVAAGVTAILVSLVALVSTNLGGFLVGTVLGLVGGALALSWAPPARPATTDEPDHEQDGGTGPPPPRFRAAGTALVVLSTFTAVSAAPAPAEPGERAVRASAAAVTHGPPSGRVWVLKASVLRLAGLSYLGVGTTEVGGATVEVLRFTANRVEITSLEQSSELVDGRISTISAPPGSVSVATGKPVELFTLRITGTLSLLGLIGIPVDFTPAHPPPLVLPYITLTNVTVVNTDLKHARLSVPHAKLTIT</sequence>
<dbReference type="AlphaFoldDB" id="A0A1R0KU07"/>
<protein>
    <submittedName>
        <fullName evidence="3">Uncharacterized protein</fullName>
    </submittedName>
</protein>
<dbReference type="STRING" id="76021.BS329_16950"/>
<keyword evidence="2" id="KW-0472">Membrane</keyword>
<dbReference type="RefSeq" id="WP_076161818.1">
    <property type="nucleotide sequence ID" value="NZ_JBEZVB010000016.1"/>
</dbReference>
<gene>
    <name evidence="3" type="ORF">BS329_16950</name>
</gene>
<accession>A0A1R0KU07</accession>
<keyword evidence="2" id="KW-0812">Transmembrane</keyword>
<comment type="caution">
    <text evidence="3">The sequence shown here is derived from an EMBL/GenBank/DDBJ whole genome shotgun (WGS) entry which is preliminary data.</text>
</comment>
<dbReference type="EMBL" id="MQUQ01000008">
    <property type="protein sequence ID" value="OLZ51468.1"/>
    <property type="molecule type" value="Genomic_DNA"/>
</dbReference>
<evidence type="ECO:0000256" key="2">
    <source>
        <dbReference type="SAM" id="Phobius"/>
    </source>
</evidence>
<dbReference type="Proteomes" id="UP000187486">
    <property type="component" value="Unassembled WGS sequence"/>
</dbReference>